<gene>
    <name evidence="2" type="ORF">E1261_09705</name>
</gene>
<name>A0A4R4Q9J0_9ACTN</name>
<evidence type="ECO:0000256" key="1">
    <source>
        <dbReference type="SAM" id="Phobius"/>
    </source>
</evidence>
<protein>
    <recommendedName>
        <fullName evidence="4">DUF3592 domain-containing protein</fullName>
    </recommendedName>
</protein>
<keyword evidence="1" id="KW-0472">Membrane</keyword>
<feature type="transmembrane region" description="Helical" evidence="1">
    <location>
        <begin position="93"/>
        <end position="113"/>
    </location>
</feature>
<keyword evidence="1" id="KW-1133">Transmembrane helix</keyword>
<feature type="transmembrane region" description="Helical" evidence="1">
    <location>
        <begin position="203"/>
        <end position="225"/>
    </location>
</feature>
<dbReference type="OrthoDB" id="3826928at2"/>
<dbReference type="EMBL" id="SMKA01000028">
    <property type="protein sequence ID" value="TDC31900.1"/>
    <property type="molecule type" value="Genomic_DNA"/>
</dbReference>
<dbReference type="AlphaFoldDB" id="A0A4R4Q9J0"/>
<proteinExistence type="predicted"/>
<evidence type="ECO:0000313" key="2">
    <source>
        <dbReference type="EMBL" id="TDC31900.1"/>
    </source>
</evidence>
<evidence type="ECO:0000313" key="3">
    <source>
        <dbReference type="Proteomes" id="UP000295075"/>
    </source>
</evidence>
<sequence>MSEGDDGNLHGWQLVILLVFFNLVAGLLYLASWLTRPNFLYDGPMLCAAIAGGLCYPARWLVERADWWKRLEIRRVERAANAHPVRDRVLRGLRIVVGLPIAVGSLAILPVGISSARDDQRLVAAGPVQSAEVVSVAVEEDRWSTYDDMIVKVARPGDGVPVELSGGDELDPLPRVGDRVNVVVDPSDPSYVLAAGVDWRTPWWAYLLGVVLTLLMLGLGLTIAFG</sequence>
<feature type="transmembrane region" description="Helical" evidence="1">
    <location>
        <begin position="43"/>
        <end position="62"/>
    </location>
</feature>
<keyword evidence="3" id="KW-1185">Reference proteome</keyword>
<reference evidence="2 3" key="1">
    <citation type="submission" date="2019-03" db="EMBL/GenBank/DDBJ databases">
        <title>Draft genome sequences of novel Actinobacteria.</title>
        <authorList>
            <person name="Sahin N."/>
            <person name="Ay H."/>
            <person name="Saygin H."/>
        </authorList>
    </citation>
    <scope>NUCLEOTIDE SEQUENCE [LARGE SCALE GENOMIC DNA]</scope>
    <source>
        <strain evidence="2 3">JCM 30547</strain>
    </source>
</reference>
<feature type="transmembrane region" description="Helical" evidence="1">
    <location>
        <begin position="12"/>
        <end position="31"/>
    </location>
</feature>
<comment type="caution">
    <text evidence="2">The sequence shown here is derived from an EMBL/GenBank/DDBJ whole genome shotgun (WGS) entry which is preliminary data.</text>
</comment>
<accession>A0A4R4Q9J0</accession>
<evidence type="ECO:0008006" key="4">
    <source>
        <dbReference type="Google" id="ProtNLM"/>
    </source>
</evidence>
<dbReference type="RefSeq" id="WP_132404980.1">
    <property type="nucleotide sequence ID" value="NZ_SMKA01000028.1"/>
</dbReference>
<dbReference type="Proteomes" id="UP000295075">
    <property type="component" value="Unassembled WGS sequence"/>
</dbReference>
<organism evidence="2 3">
    <name type="scientific">Kribbella albertanoniae</name>
    <dbReference type="NCBI Taxonomy" id="1266829"/>
    <lineage>
        <taxon>Bacteria</taxon>
        <taxon>Bacillati</taxon>
        <taxon>Actinomycetota</taxon>
        <taxon>Actinomycetes</taxon>
        <taxon>Propionibacteriales</taxon>
        <taxon>Kribbellaceae</taxon>
        <taxon>Kribbella</taxon>
    </lineage>
</organism>
<keyword evidence="1" id="KW-0812">Transmembrane</keyword>